<dbReference type="AlphaFoldDB" id="G0U054"/>
<sequence length="337" mass="38201">MSAGLITQWHDRIVETETLISVVEEDISALAKKRKEIKQEMVRHDKTVNCEKKELLKQLESVEKQARKFEVDCENTTTQKALVEKLYIETLDDYEAMHGVVKAIQLDERYLQEREDLEAVLQRESAEWTEEEHAHRNRLNVLQSSLRASREHRQEEIRALEKQLAEAERQLEQGRLERQKEMQQRLQGNQSTMHCTNAITAPHTFFPVGCARRKCRSRFRHQCSQSTTAAIHIDANASAGVPTRQLRSCLKQNSSFNNASQGCDHNARPTTFARGINGQCASAPTSRAISQTLVEDGTGQGVFAGLPSAVSQRAFSYANTWKGGSRKRGILRDATNQ</sequence>
<name>G0U054_TRYVY</name>
<keyword evidence="1" id="KW-0175">Coiled coil</keyword>
<accession>G0U054</accession>
<protein>
    <submittedName>
        <fullName evidence="2">Uncharacterized protein</fullName>
    </submittedName>
</protein>
<feature type="coiled-coil region" evidence="1">
    <location>
        <begin position="20"/>
        <end position="79"/>
    </location>
</feature>
<dbReference type="EMBL" id="HE573024">
    <property type="protein sequence ID" value="CCC49451.1"/>
    <property type="molecule type" value="Genomic_DNA"/>
</dbReference>
<organism evidence="2">
    <name type="scientific">Trypanosoma vivax (strain Y486)</name>
    <dbReference type="NCBI Taxonomy" id="1055687"/>
    <lineage>
        <taxon>Eukaryota</taxon>
        <taxon>Discoba</taxon>
        <taxon>Euglenozoa</taxon>
        <taxon>Kinetoplastea</taxon>
        <taxon>Metakinetoplastina</taxon>
        <taxon>Trypanosomatida</taxon>
        <taxon>Trypanosomatidae</taxon>
        <taxon>Trypanosoma</taxon>
        <taxon>Duttonella</taxon>
    </lineage>
</organism>
<gene>
    <name evidence="2" type="ORF">TVY486_0800590</name>
</gene>
<proteinExistence type="predicted"/>
<feature type="coiled-coil region" evidence="1">
    <location>
        <begin position="107"/>
        <end position="184"/>
    </location>
</feature>
<evidence type="ECO:0000256" key="1">
    <source>
        <dbReference type="SAM" id="Coils"/>
    </source>
</evidence>
<evidence type="ECO:0000313" key="2">
    <source>
        <dbReference type="EMBL" id="CCC49451.1"/>
    </source>
</evidence>
<reference evidence="2" key="1">
    <citation type="journal article" date="2012" name="Proc. Natl. Acad. Sci. U.S.A.">
        <title>Antigenic diversity is generated by distinct evolutionary mechanisms in African trypanosome species.</title>
        <authorList>
            <person name="Jackson A.P."/>
            <person name="Berry A."/>
            <person name="Aslett M."/>
            <person name="Allison H.C."/>
            <person name="Burton P."/>
            <person name="Vavrova-Anderson J."/>
            <person name="Brown R."/>
            <person name="Browne H."/>
            <person name="Corton N."/>
            <person name="Hauser H."/>
            <person name="Gamble J."/>
            <person name="Gilderthorp R."/>
            <person name="Marcello L."/>
            <person name="McQuillan J."/>
            <person name="Otto T.D."/>
            <person name="Quail M.A."/>
            <person name="Sanders M.J."/>
            <person name="van Tonder A."/>
            <person name="Ginger M.L."/>
            <person name="Field M.C."/>
            <person name="Barry J.D."/>
            <person name="Hertz-Fowler C."/>
            <person name="Berriman M."/>
        </authorList>
    </citation>
    <scope>NUCLEOTIDE SEQUENCE</scope>
    <source>
        <strain evidence="2">Y486</strain>
    </source>
</reference>